<reference evidence="2" key="1">
    <citation type="journal article" date="2019" name="Int. J. Syst. Evol. Microbiol.">
        <title>The Global Catalogue of Microorganisms (GCM) 10K type strain sequencing project: providing services to taxonomists for standard genome sequencing and annotation.</title>
        <authorList>
            <consortium name="The Broad Institute Genomics Platform"/>
            <consortium name="The Broad Institute Genome Sequencing Center for Infectious Disease"/>
            <person name="Wu L."/>
            <person name="Ma J."/>
        </authorList>
    </citation>
    <scope>NUCLEOTIDE SEQUENCE [LARGE SCALE GENOMIC DNA]</scope>
    <source>
        <strain evidence="2">JCM 18532</strain>
    </source>
</reference>
<gene>
    <name evidence="1" type="ORF">GCM10023350_36020</name>
</gene>
<name>A0ABP8Z681_9ACTN</name>
<dbReference type="EMBL" id="BAABKN010000023">
    <property type="protein sequence ID" value="GAA4747899.1"/>
    <property type="molecule type" value="Genomic_DNA"/>
</dbReference>
<organism evidence="1 2">
    <name type="scientific">Nocardioides endophyticus</name>
    <dbReference type="NCBI Taxonomy" id="1353775"/>
    <lineage>
        <taxon>Bacteria</taxon>
        <taxon>Bacillati</taxon>
        <taxon>Actinomycetota</taxon>
        <taxon>Actinomycetes</taxon>
        <taxon>Propionibacteriales</taxon>
        <taxon>Nocardioidaceae</taxon>
        <taxon>Nocardioides</taxon>
    </lineage>
</organism>
<evidence type="ECO:0000313" key="2">
    <source>
        <dbReference type="Proteomes" id="UP001499882"/>
    </source>
</evidence>
<evidence type="ECO:0008006" key="3">
    <source>
        <dbReference type="Google" id="ProtNLM"/>
    </source>
</evidence>
<protein>
    <recommendedName>
        <fullName evidence="3">Restriction endonuclease</fullName>
    </recommendedName>
</protein>
<evidence type="ECO:0000313" key="1">
    <source>
        <dbReference type="EMBL" id="GAA4747899.1"/>
    </source>
</evidence>
<keyword evidence="2" id="KW-1185">Reference proteome</keyword>
<comment type="caution">
    <text evidence="1">The sequence shown here is derived from an EMBL/GenBank/DDBJ whole genome shotgun (WGS) entry which is preliminary data.</text>
</comment>
<sequence length="180" mass="19616">MPYPSWRYFPSNSAPPGWVASLIAVFRAAEPTISTQSTRTGLSSDGVLAVLAPGLIELGFEVEDGKGRLGKVRRPVLFGENGLPTLTYEVDAAHAEHGIVVEIEAGRGARGNAEYRDLVRTSLILDANFLVLAQPLAYRFKSGAREGTEHAYLNTINLLDAIYTSRRLRLPFDGLLLVGY</sequence>
<dbReference type="Proteomes" id="UP001499882">
    <property type="component" value="Unassembled WGS sequence"/>
</dbReference>
<proteinExistence type="predicted"/>
<dbReference type="RefSeq" id="WP_345528306.1">
    <property type="nucleotide sequence ID" value="NZ_BAABKN010000023.1"/>
</dbReference>
<accession>A0ABP8Z681</accession>